<gene>
    <name evidence="7" type="ORF">I8748_00295</name>
</gene>
<dbReference type="GO" id="GO:0005886">
    <property type="term" value="C:plasma membrane"/>
    <property type="evidence" value="ECO:0007669"/>
    <property type="project" value="TreeGrafter"/>
</dbReference>
<evidence type="ECO:0000256" key="3">
    <source>
        <dbReference type="ARBA" id="ARBA00022989"/>
    </source>
</evidence>
<sequence length="270" mass="28672">MMLSSQGHQTDSSVYELGSSRSLSLNSKQSNQVKQKIQALRTALVLLSTFFCVELGAGIWSNSLSLLADAEHILSDVAALGLALVAIWLSQSMSGRTVFGRYRLEVLAALVNGIGLACIAGWIVREAVVRLQSPPTEILGLPMLITALIGLAVNSINVLCLHGCSHHDLNIKGAFLHLLADLASSVGAVLAAIAVIWLNWTWADGVISLGVAGLIGLFAAYLVIQSINCLRGQVGNVNNASCLCDLPKEECSDRASAEKLLFPSLQELIQ</sequence>
<keyword evidence="8" id="KW-1185">Reference proteome</keyword>
<feature type="transmembrane region" description="Helical" evidence="5">
    <location>
        <begin position="174"/>
        <end position="200"/>
    </location>
</feature>
<dbReference type="SUPFAM" id="SSF161111">
    <property type="entry name" value="Cation efflux protein transmembrane domain-like"/>
    <property type="match status" value="1"/>
</dbReference>
<evidence type="ECO:0000256" key="1">
    <source>
        <dbReference type="ARBA" id="ARBA00004141"/>
    </source>
</evidence>
<dbReference type="InterPro" id="IPR050681">
    <property type="entry name" value="CDF/SLC30A"/>
</dbReference>
<dbReference type="PANTHER" id="PTHR11562:SF17">
    <property type="entry name" value="RE54080P-RELATED"/>
    <property type="match status" value="1"/>
</dbReference>
<dbReference type="EMBL" id="JAECZC010000001">
    <property type="protein sequence ID" value="MBH8560663.1"/>
    <property type="molecule type" value="Genomic_DNA"/>
</dbReference>
<proteinExistence type="predicted"/>
<evidence type="ECO:0000256" key="4">
    <source>
        <dbReference type="ARBA" id="ARBA00023136"/>
    </source>
</evidence>
<dbReference type="Proteomes" id="UP000632766">
    <property type="component" value="Unassembled WGS sequence"/>
</dbReference>
<feature type="transmembrane region" description="Helical" evidence="5">
    <location>
        <begin position="39"/>
        <end position="60"/>
    </location>
</feature>
<evidence type="ECO:0000313" key="8">
    <source>
        <dbReference type="Proteomes" id="UP000632766"/>
    </source>
</evidence>
<reference evidence="7 8" key="1">
    <citation type="journal article" date="2021" name="Int. J. Syst. Evol. Microbiol.">
        <title>Amazonocrinis nigriterrae gen. nov., sp. nov., Atlanticothrix silvestris gen. nov., sp. nov. and Dendronalium phyllosphericum gen. nov., sp. nov., nostocacean cyanobacteria from Brazilian environments.</title>
        <authorList>
            <person name="Alvarenga D.O."/>
            <person name="Andreote A.P.D."/>
            <person name="Branco L.H.Z."/>
            <person name="Delbaje E."/>
            <person name="Cruz R.B."/>
            <person name="Varani A.M."/>
            <person name="Fiore M.F."/>
        </authorList>
    </citation>
    <scope>NUCLEOTIDE SEQUENCE [LARGE SCALE GENOMIC DNA]</scope>
    <source>
        <strain evidence="7 8">CENA67</strain>
    </source>
</reference>
<dbReference type="Pfam" id="PF01545">
    <property type="entry name" value="Cation_efflux"/>
    <property type="match status" value="1"/>
</dbReference>
<feature type="domain" description="Cation efflux protein transmembrane" evidence="6">
    <location>
        <begin position="42"/>
        <end position="220"/>
    </location>
</feature>
<dbReference type="NCBIfam" id="TIGR01297">
    <property type="entry name" value="CDF"/>
    <property type="match status" value="1"/>
</dbReference>
<keyword evidence="4 5" id="KW-0472">Membrane</keyword>
<feature type="transmembrane region" description="Helical" evidence="5">
    <location>
        <begin position="72"/>
        <end position="90"/>
    </location>
</feature>
<dbReference type="GO" id="GO:0005385">
    <property type="term" value="F:zinc ion transmembrane transporter activity"/>
    <property type="evidence" value="ECO:0007669"/>
    <property type="project" value="TreeGrafter"/>
</dbReference>
<dbReference type="InterPro" id="IPR058533">
    <property type="entry name" value="Cation_efflux_TM"/>
</dbReference>
<dbReference type="AlphaFoldDB" id="A0A8J7L5X1"/>
<evidence type="ECO:0000256" key="5">
    <source>
        <dbReference type="SAM" id="Phobius"/>
    </source>
</evidence>
<organism evidence="7 8">
    <name type="scientific">Amazonocrinis nigriterrae CENA67</name>
    <dbReference type="NCBI Taxonomy" id="2794033"/>
    <lineage>
        <taxon>Bacteria</taxon>
        <taxon>Bacillati</taxon>
        <taxon>Cyanobacteriota</taxon>
        <taxon>Cyanophyceae</taxon>
        <taxon>Nostocales</taxon>
        <taxon>Nostocaceae</taxon>
        <taxon>Amazonocrinis</taxon>
        <taxon>Amazonocrinis nigriterrae</taxon>
    </lineage>
</organism>
<dbReference type="PANTHER" id="PTHR11562">
    <property type="entry name" value="CATION EFFLUX PROTEIN/ ZINC TRANSPORTER"/>
    <property type="match status" value="1"/>
</dbReference>
<accession>A0A8J7L5X1</accession>
<protein>
    <submittedName>
        <fullName evidence="7">Cation transporter</fullName>
    </submittedName>
</protein>
<dbReference type="InterPro" id="IPR002524">
    <property type="entry name" value="Cation_efflux"/>
</dbReference>
<comment type="subcellular location">
    <subcellularLocation>
        <location evidence="1">Membrane</location>
        <topology evidence="1">Multi-pass membrane protein</topology>
    </subcellularLocation>
</comment>
<evidence type="ECO:0000256" key="2">
    <source>
        <dbReference type="ARBA" id="ARBA00022692"/>
    </source>
</evidence>
<dbReference type="Gene3D" id="1.20.1510.10">
    <property type="entry name" value="Cation efflux protein transmembrane domain"/>
    <property type="match status" value="1"/>
</dbReference>
<dbReference type="InterPro" id="IPR027469">
    <property type="entry name" value="Cation_efflux_TMD_sf"/>
</dbReference>
<comment type="caution">
    <text evidence="7">The sequence shown here is derived from an EMBL/GenBank/DDBJ whole genome shotgun (WGS) entry which is preliminary data.</text>
</comment>
<feature type="transmembrane region" description="Helical" evidence="5">
    <location>
        <begin position="206"/>
        <end position="224"/>
    </location>
</feature>
<feature type="transmembrane region" description="Helical" evidence="5">
    <location>
        <begin position="102"/>
        <end position="123"/>
    </location>
</feature>
<keyword evidence="3 5" id="KW-1133">Transmembrane helix</keyword>
<evidence type="ECO:0000313" key="7">
    <source>
        <dbReference type="EMBL" id="MBH8560663.1"/>
    </source>
</evidence>
<name>A0A8J7L5X1_9NOST</name>
<dbReference type="RefSeq" id="WP_198122729.1">
    <property type="nucleotide sequence ID" value="NZ_JAECZC010000001.1"/>
</dbReference>
<keyword evidence="2 5" id="KW-0812">Transmembrane</keyword>
<feature type="transmembrane region" description="Helical" evidence="5">
    <location>
        <begin position="143"/>
        <end position="162"/>
    </location>
</feature>
<evidence type="ECO:0000259" key="6">
    <source>
        <dbReference type="Pfam" id="PF01545"/>
    </source>
</evidence>